<dbReference type="SMART" id="SM00091">
    <property type="entry name" value="PAS"/>
    <property type="match status" value="1"/>
</dbReference>
<gene>
    <name evidence="5" type="ORF">DWG20_11955</name>
</gene>
<dbReference type="PROSITE" id="PS50113">
    <property type="entry name" value="PAC"/>
    <property type="match status" value="1"/>
</dbReference>
<dbReference type="SUPFAM" id="SSF55781">
    <property type="entry name" value="GAF domain-like"/>
    <property type="match status" value="1"/>
</dbReference>
<dbReference type="PANTHER" id="PTHR44757:SF2">
    <property type="entry name" value="BIOFILM ARCHITECTURE MAINTENANCE PROTEIN MBAA"/>
    <property type="match status" value="1"/>
</dbReference>
<dbReference type="InterPro" id="IPR029016">
    <property type="entry name" value="GAF-like_dom_sf"/>
</dbReference>
<dbReference type="PROSITE" id="PS50883">
    <property type="entry name" value="EAL"/>
    <property type="match status" value="1"/>
</dbReference>
<sequence>MRDRAHRRRAGGLRPGDRRRRRRRLPALRGAGQRTRGALLVGARQAGVRATVSAPRARRLPCVGRRAQAGRACRRIPGAGRRVPVRRRAARRHRRAAGRPRPRVGAQDEPGDLRRDRARSVLCAPILQRGELSGVLYLEHPAVAGAFSPERVELLGLLSTQAAISIQNARLYASLATEVAEHHRVETELRQTEAKYRDIFDHAAEGIFRTGRDGRLLMANPALARIMGYASPDALLGDYPTLIGDAFIGADLKAELLIRIARDGVIRNFEFIARRRDGSVVELLIGAHIIRDDAGQVLYYEGILQDISERKRLEATTGLDPAYLELELTESASMSDPQKNIELMYRLKALGIGLAIDDFGTAYSNMYYLKSFPVNKLKLDGSFIREIASDARNLAIVDAIISLAHRLGLSVVAEMAENECQVVLLATRGCDQIQGNYFSPALDAAVCAALLKSGRVPLPEALEARRVLS</sequence>
<feature type="compositionally biased region" description="Basic residues" evidence="1">
    <location>
        <begin position="83"/>
        <end position="102"/>
    </location>
</feature>
<dbReference type="OrthoDB" id="8594788at2"/>
<dbReference type="Gene3D" id="3.30.450.40">
    <property type="match status" value="1"/>
</dbReference>
<dbReference type="AlphaFoldDB" id="A0A345Y847"/>
<dbReference type="Gene3D" id="3.30.450.20">
    <property type="entry name" value="PAS domain"/>
    <property type="match status" value="1"/>
</dbReference>
<dbReference type="InterPro" id="IPR052155">
    <property type="entry name" value="Biofilm_reg_signaling"/>
</dbReference>
<proteinExistence type="predicted"/>
<dbReference type="CDD" id="cd01948">
    <property type="entry name" value="EAL"/>
    <property type="match status" value="1"/>
</dbReference>
<feature type="compositionally biased region" description="Basic residues" evidence="1">
    <location>
        <begin position="1"/>
        <end position="26"/>
    </location>
</feature>
<dbReference type="InterPro" id="IPR000700">
    <property type="entry name" value="PAS-assoc_C"/>
</dbReference>
<feature type="domain" description="PAS" evidence="2">
    <location>
        <begin position="192"/>
        <end position="235"/>
    </location>
</feature>
<dbReference type="Pfam" id="PF01590">
    <property type="entry name" value="GAF"/>
    <property type="match status" value="1"/>
</dbReference>
<organism evidence="5 6">
    <name type="scientific">Crenobacter cavernae</name>
    <dbReference type="NCBI Taxonomy" id="2290923"/>
    <lineage>
        <taxon>Bacteria</taxon>
        <taxon>Pseudomonadati</taxon>
        <taxon>Pseudomonadota</taxon>
        <taxon>Betaproteobacteria</taxon>
        <taxon>Neisseriales</taxon>
        <taxon>Neisseriaceae</taxon>
        <taxon>Crenobacter</taxon>
    </lineage>
</organism>
<evidence type="ECO:0000313" key="5">
    <source>
        <dbReference type="EMBL" id="AXK40099.1"/>
    </source>
</evidence>
<name>A0A345Y847_9NEIS</name>
<evidence type="ECO:0000256" key="1">
    <source>
        <dbReference type="SAM" id="MobiDB-lite"/>
    </source>
</evidence>
<dbReference type="EMBL" id="CP031337">
    <property type="protein sequence ID" value="AXK40099.1"/>
    <property type="molecule type" value="Genomic_DNA"/>
</dbReference>
<dbReference type="Proteomes" id="UP000254537">
    <property type="component" value="Chromosome"/>
</dbReference>
<dbReference type="InterPro" id="IPR003018">
    <property type="entry name" value="GAF"/>
</dbReference>
<dbReference type="PANTHER" id="PTHR44757">
    <property type="entry name" value="DIGUANYLATE CYCLASE DGCP"/>
    <property type="match status" value="1"/>
</dbReference>
<feature type="domain" description="PAC" evidence="3">
    <location>
        <begin position="267"/>
        <end position="319"/>
    </location>
</feature>
<feature type="region of interest" description="Disordered" evidence="1">
    <location>
        <begin position="82"/>
        <end position="112"/>
    </location>
</feature>
<dbReference type="InterPro" id="IPR000014">
    <property type="entry name" value="PAS"/>
</dbReference>
<dbReference type="Pfam" id="PF13188">
    <property type="entry name" value="PAS_8"/>
    <property type="match status" value="1"/>
</dbReference>
<dbReference type="InterPro" id="IPR035965">
    <property type="entry name" value="PAS-like_dom_sf"/>
</dbReference>
<dbReference type="SUPFAM" id="SSF55785">
    <property type="entry name" value="PYP-like sensor domain (PAS domain)"/>
    <property type="match status" value="1"/>
</dbReference>
<dbReference type="SUPFAM" id="SSF141868">
    <property type="entry name" value="EAL domain-like"/>
    <property type="match status" value="1"/>
</dbReference>
<dbReference type="InterPro" id="IPR001610">
    <property type="entry name" value="PAC"/>
</dbReference>
<dbReference type="InterPro" id="IPR035919">
    <property type="entry name" value="EAL_sf"/>
</dbReference>
<evidence type="ECO:0000259" key="3">
    <source>
        <dbReference type="PROSITE" id="PS50113"/>
    </source>
</evidence>
<dbReference type="Pfam" id="PF00563">
    <property type="entry name" value="EAL"/>
    <property type="match status" value="1"/>
</dbReference>
<protein>
    <submittedName>
        <fullName evidence="5">EAL domain-containing protein</fullName>
    </submittedName>
</protein>
<dbReference type="RefSeq" id="WP_115434029.1">
    <property type="nucleotide sequence ID" value="NZ_CP031337.1"/>
</dbReference>
<dbReference type="Gene3D" id="3.20.20.450">
    <property type="entry name" value="EAL domain"/>
    <property type="match status" value="1"/>
</dbReference>
<feature type="region of interest" description="Disordered" evidence="1">
    <location>
        <begin position="1"/>
        <end position="33"/>
    </location>
</feature>
<evidence type="ECO:0000259" key="4">
    <source>
        <dbReference type="PROSITE" id="PS50883"/>
    </source>
</evidence>
<evidence type="ECO:0000313" key="6">
    <source>
        <dbReference type="Proteomes" id="UP000254537"/>
    </source>
</evidence>
<reference evidence="5 6" key="1">
    <citation type="submission" date="2018-07" db="EMBL/GenBank/DDBJ databases">
        <title>Crenobacter cavernae sp. nov., isolated from a karst cave.</title>
        <authorList>
            <person name="Zhu H."/>
        </authorList>
    </citation>
    <scope>NUCLEOTIDE SEQUENCE [LARGE SCALE GENOMIC DNA]</scope>
    <source>
        <strain evidence="5 6">K1W11S-77</strain>
    </source>
</reference>
<dbReference type="KEGG" id="ccah:DWG20_11955"/>
<dbReference type="InterPro" id="IPR001633">
    <property type="entry name" value="EAL_dom"/>
</dbReference>
<dbReference type="SMART" id="SM00086">
    <property type="entry name" value="PAC"/>
    <property type="match status" value="1"/>
</dbReference>
<dbReference type="NCBIfam" id="TIGR00229">
    <property type="entry name" value="sensory_box"/>
    <property type="match status" value="1"/>
</dbReference>
<dbReference type="SMART" id="SM00065">
    <property type="entry name" value="GAF"/>
    <property type="match status" value="1"/>
</dbReference>
<evidence type="ECO:0000259" key="2">
    <source>
        <dbReference type="PROSITE" id="PS50112"/>
    </source>
</evidence>
<feature type="domain" description="EAL" evidence="4">
    <location>
        <begin position="182"/>
        <end position="455"/>
    </location>
</feature>
<dbReference type="SMART" id="SM00052">
    <property type="entry name" value="EAL"/>
    <property type="match status" value="1"/>
</dbReference>
<dbReference type="PROSITE" id="PS50112">
    <property type="entry name" value="PAS"/>
    <property type="match status" value="1"/>
</dbReference>
<accession>A0A345Y847</accession>